<dbReference type="Proteomes" id="UP001497516">
    <property type="component" value="Chromosome 10"/>
</dbReference>
<protein>
    <submittedName>
        <fullName evidence="1">Uncharacterized protein</fullName>
    </submittedName>
</protein>
<evidence type="ECO:0000313" key="1">
    <source>
        <dbReference type="EMBL" id="CAL1360930.1"/>
    </source>
</evidence>
<keyword evidence="2" id="KW-1185">Reference proteome</keyword>
<evidence type="ECO:0000313" key="2">
    <source>
        <dbReference type="Proteomes" id="UP001497516"/>
    </source>
</evidence>
<organism evidence="1 2">
    <name type="scientific">Linum trigynum</name>
    <dbReference type="NCBI Taxonomy" id="586398"/>
    <lineage>
        <taxon>Eukaryota</taxon>
        <taxon>Viridiplantae</taxon>
        <taxon>Streptophyta</taxon>
        <taxon>Embryophyta</taxon>
        <taxon>Tracheophyta</taxon>
        <taxon>Spermatophyta</taxon>
        <taxon>Magnoliopsida</taxon>
        <taxon>eudicotyledons</taxon>
        <taxon>Gunneridae</taxon>
        <taxon>Pentapetalae</taxon>
        <taxon>rosids</taxon>
        <taxon>fabids</taxon>
        <taxon>Malpighiales</taxon>
        <taxon>Linaceae</taxon>
        <taxon>Linum</taxon>
    </lineage>
</organism>
<proteinExistence type="predicted"/>
<reference evidence="1 2" key="1">
    <citation type="submission" date="2024-04" db="EMBL/GenBank/DDBJ databases">
        <authorList>
            <person name="Fracassetti M."/>
        </authorList>
    </citation>
    <scope>NUCLEOTIDE SEQUENCE [LARGE SCALE GENOMIC DNA]</scope>
</reference>
<dbReference type="AlphaFoldDB" id="A0AAV2CX59"/>
<dbReference type="PANTHER" id="PTHR33067:SF9">
    <property type="entry name" value="RNA-DIRECTED DNA POLYMERASE"/>
    <property type="match status" value="1"/>
</dbReference>
<dbReference type="EMBL" id="OZ034814">
    <property type="protein sequence ID" value="CAL1360930.1"/>
    <property type="molecule type" value="Genomic_DNA"/>
</dbReference>
<dbReference type="PANTHER" id="PTHR33067">
    <property type="entry name" value="RNA-DIRECTED DNA POLYMERASE-RELATED"/>
    <property type="match status" value="1"/>
</dbReference>
<name>A0AAV2CX59_9ROSI</name>
<accession>A0AAV2CX59</accession>
<gene>
    <name evidence="1" type="ORF">LTRI10_LOCUS8331</name>
</gene>
<sequence>MPPQVADCKPPLPFPTRVYKDRLEAECGGFMDILKKLCITIPFLEAMVHMPRYAKYLKGLLAKKTKYEDLANVTLGEECSTCILNKLPKKQPDTGSFTIPLCIGNHHIEKSLADLGATINVMPYKFLESCIWVN</sequence>